<dbReference type="Gene3D" id="3.90.1150.200">
    <property type="match status" value="1"/>
</dbReference>
<dbReference type="Proteomes" id="UP000273326">
    <property type="component" value="Chromosome"/>
</dbReference>
<evidence type="ECO:0000313" key="3">
    <source>
        <dbReference type="Proteomes" id="UP000273326"/>
    </source>
</evidence>
<dbReference type="OrthoDB" id="9813231at2"/>
<dbReference type="EMBL" id="CP034465">
    <property type="protein sequence ID" value="AZP04720.1"/>
    <property type="molecule type" value="Genomic_DNA"/>
</dbReference>
<keyword evidence="3" id="KW-1185">Reference proteome</keyword>
<dbReference type="Pfam" id="PF08818">
    <property type="entry name" value="DUF1801"/>
    <property type="match status" value="1"/>
</dbReference>
<dbReference type="SUPFAM" id="SSF159888">
    <property type="entry name" value="YdhG-like"/>
    <property type="match status" value="1"/>
</dbReference>
<feature type="domain" description="YdhG-like" evidence="1">
    <location>
        <begin position="20"/>
        <end position="113"/>
    </location>
</feature>
<dbReference type="KEGG" id="jeh:EJN90_08770"/>
<sequence length="125" mass="14753">MQYDAKDAKEYLELLEEDWRKEKLLEVRQMILAYGPELEESIRYKMLNFGKDEEYPFALNAQKNYVSLYVGTIDKIDNAHTLLKPFNYGKGCIRITKSINLKNTNIDEFIKTTIEMWRAGEDIDC</sequence>
<dbReference type="RefSeq" id="WP_126110405.1">
    <property type="nucleotide sequence ID" value="NZ_CP034465.1"/>
</dbReference>
<evidence type="ECO:0000313" key="2">
    <source>
        <dbReference type="EMBL" id="AZP04720.1"/>
    </source>
</evidence>
<dbReference type="AlphaFoldDB" id="A0A3Q9BKW2"/>
<evidence type="ECO:0000259" key="1">
    <source>
        <dbReference type="Pfam" id="PF08818"/>
    </source>
</evidence>
<organism evidence="2 3">
    <name type="scientific">Jeotgalibaca ciconiae</name>
    <dbReference type="NCBI Taxonomy" id="2496265"/>
    <lineage>
        <taxon>Bacteria</taxon>
        <taxon>Bacillati</taxon>
        <taxon>Bacillota</taxon>
        <taxon>Bacilli</taxon>
        <taxon>Lactobacillales</taxon>
        <taxon>Carnobacteriaceae</taxon>
        <taxon>Jeotgalibaca</taxon>
    </lineage>
</organism>
<dbReference type="InterPro" id="IPR014922">
    <property type="entry name" value="YdhG-like"/>
</dbReference>
<name>A0A3Q9BKW2_9LACT</name>
<reference evidence="3" key="1">
    <citation type="submission" date="2018-12" db="EMBL/GenBank/DDBJ databases">
        <title>Complete genome sequencing of Jeotgalibaca sp. H21T32.</title>
        <authorList>
            <person name="Bae J.-W."/>
            <person name="Lee S.-Y."/>
        </authorList>
    </citation>
    <scope>NUCLEOTIDE SEQUENCE [LARGE SCALE GENOMIC DNA]</scope>
    <source>
        <strain evidence="3">H21T32</strain>
    </source>
</reference>
<protein>
    <submittedName>
        <fullName evidence="2">DUF1801 domain-containing protein</fullName>
    </submittedName>
</protein>
<accession>A0A3Q9BKW2</accession>
<proteinExistence type="predicted"/>
<gene>
    <name evidence="2" type="ORF">EJN90_08770</name>
</gene>